<evidence type="ECO:0000256" key="1">
    <source>
        <dbReference type="SAM" id="Phobius"/>
    </source>
</evidence>
<organism evidence="2">
    <name type="scientific">Candidatus Iainarchaeum sp</name>
    <dbReference type="NCBI Taxonomy" id="3101447"/>
    <lineage>
        <taxon>Archaea</taxon>
        <taxon>Candidatus Iainarchaeota</taxon>
        <taxon>Candidatus Iainarchaeia</taxon>
        <taxon>Candidatus Iainarchaeales</taxon>
        <taxon>Candidatus Iainarchaeaceae</taxon>
        <taxon>Candidatus Iainarchaeum</taxon>
    </lineage>
</organism>
<dbReference type="EMBL" id="CP064981">
    <property type="protein sequence ID" value="QQR93117.1"/>
    <property type="molecule type" value="Genomic_DNA"/>
</dbReference>
<keyword evidence="1" id="KW-0472">Membrane</keyword>
<gene>
    <name evidence="2" type="ORF">IPJ89_02665</name>
</gene>
<keyword evidence="1" id="KW-0812">Transmembrane</keyword>
<feature type="transmembrane region" description="Helical" evidence="1">
    <location>
        <begin position="68"/>
        <end position="85"/>
    </location>
</feature>
<name>A0A7T9DKP9_9ARCH</name>
<keyword evidence="1" id="KW-1133">Transmembrane helix</keyword>
<feature type="transmembrane region" description="Helical" evidence="1">
    <location>
        <begin position="12"/>
        <end position="39"/>
    </location>
</feature>
<accession>A0A7T9DKP9</accession>
<dbReference type="Proteomes" id="UP000596004">
    <property type="component" value="Chromosome"/>
</dbReference>
<dbReference type="AlphaFoldDB" id="A0A7T9DKP9"/>
<evidence type="ECO:0000313" key="2">
    <source>
        <dbReference type="EMBL" id="QQR93117.1"/>
    </source>
</evidence>
<reference evidence="2" key="1">
    <citation type="submission" date="2020-11" db="EMBL/GenBank/DDBJ databases">
        <title>Connecting structure to function with the recovery of over 1000 high-quality activated sludge metagenome-assembled genomes encoding full-length rRNA genes using long-read sequencing.</title>
        <authorList>
            <person name="Singleton C.M."/>
            <person name="Petriglieri F."/>
            <person name="Kristensen J.M."/>
            <person name="Kirkegaard R.H."/>
            <person name="Michaelsen T.Y."/>
            <person name="Andersen M.H."/>
            <person name="Karst S.M."/>
            <person name="Dueholm M.S."/>
            <person name="Nielsen P.H."/>
            <person name="Albertsen M."/>
        </authorList>
    </citation>
    <scope>NUCLEOTIDE SEQUENCE</scope>
    <source>
        <strain evidence="2">Fred_18-Q3-R57-64_BAT3C.431</strain>
    </source>
</reference>
<sequence>MARTPMNQRGLFFLQGTLIEGTILVIIIVMLLPTIITLFIPQFDWIFKLVLIFSIYSFVRGFLGDSSLTLLLSGILIYFMAFKYAEIFTSLWFISVILGFGLSNLLVLAAKDVLGFQKPVVLGFSHERDRPH</sequence>
<feature type="transmembrane region" description="Helical" evidence="1">
    <location>
        <begin position="91"/>
        <end position="110"/>
    </location>
</feature>
<proteinExistence type="predicted"/>
<protein>
    <submittedName>
        <fullName evidence="2">Uncharacterized protein</fullName>
    </submittedName>
</protein>